<evidence type="ECO:0000313" key="2">
    <source>
        <dbReference type="EMBL" id="JAE38067.1"/>
    </source>
</evidence>
<sequence>MPSQRIACQNLCISETVTQPNRDNTRKFPPDNGKQMANPDGTLRSV</sequence>
<reference evidence="2" key="1">
    <citation type="submission" date="2014-09" db="EMBL/GenBank/DDBJ databases">
        <authorList>
            <person name="Magalhaes I.L.F."/>
            <person name="Oliveira U."/>
            <person name="Santos F.R."/>
            <person name="Vidigal T.H.D.A."/>
            <person name="Brescovit A.D."/>
            <person name="Santos A.J."/>
        </authorList>
    </citation>
    <scope>NUCLEOTIDE SEQUENCE</scope>
    <source>
        <tissue evidence="2">Shoot tissue taken approximately 20 cm above the soil surface</tissue>
    </source>
</reference>
<accession>A0A0A9HMW7</accession>
<name>A0A0A9HMW7_ARUDO</name>
<organism evidence="2">
    <name type="scientific">Arundo donax</name>
    <name type="common">Giant reed</name>
    <name type="synonym">Donax arundinaceus</name>
    <dbReference type="NCBI Taxonomy" id="35708"/>
    <lineage>
        <taxon>Eukaryota</taxon>
        <taxon>Viridiplantae</taxon>
        <taxon>Streptophyta</taxon>
        <taxon>Embryophyta</taxon>
        <taxon>Tracheophyta</taxon>
        <taxon>Spermatophyta</taxon>
        <taxon>Magnoliopsida</taxon>
        <taxon>Liliopsida</taxon>
        <taxon>Poales</taxon>
        <taxon>Poaceae</taxon>
        <taxon>PACMAD clade</taxon>
        <taxon>Arundinoideae</taxon>
        <taxon>Arundineae</taxon>
        <taxon>Arundo</taxon>
    </lineage>
</organism>
<dbReference type="EMBL" id="GBRH01159829">
    <property type="protein sequence ID" value="JAE38067.1"/>
    <property type="molecule type" value="Transcribed_RNA"/>
</dbReference>
<proteinExistence type="predicted"/>
<protein>
    <submittedName>
        <fullName evidence="2">Uncharacterized protein</fullName>
    </submittedName>
</protein>
<feature type="region of interest" description="Disordered" evidence="1">
    <location>
        <begin position="19"/>
        <end position="46"/>
    </location>
</feature>
<reference evidence="2" key="2">
    <citation type="journal article" date="2015" name="Data Brief">
        <title>Shoot transcriptome of the giant reed, Arundo donax.</title>
        <authorList>
            <person name="Barrero R.A."/>
            <person name="Guerrero F.D."/>
            <person name="Moolhuijzen P."/>
            <person name="Goolsby J.A."/>
            <person name="Tidwell J."/>
            <person name="Bellgard S.E."/>
            <person name="Bellgard M.I."/>
        </authorList>
    </citation>
    <scope>NUCLEOTIDE SEQUENCE</scope>
    <source>
        <tissue evidence="2">Shoot tissue taken approximately 20 cm above the soil surface</tissue>
    </source>
</reference>
<dbReference type="AlphaFoldDB" id="A0A0A9HMW7"/>
<evidence type="ECO:0000256" key="1">
    <source>
        <dbReference type="SAM" id="MobiDB-lite"/>
    </source>
</evidence>